<accession>A0ABR8Q9H6</accession>
<organism evidence="1 2">
    <name type="scientific">Cellulomonas avistercoris</name>
    <dbReference type="NCBI Taxonomy" id="2762242"/>
    <lineage>
        <taxon>Bacteria</taxon>
        <taxon>Bacillati</taxon>
        <taxon>Actinomycetota</taxon>
        <taxon>Actinomycetes</taxon>
        <taxon>Micrococcales</taxon>
        <taxon>Cellulomonadaceae</taxon>
        <taxon>Cellulomonas</taxon>
    </lineage>
</organism>
<protein>
    <submittedName>
        <fullName evidence="1">Uncharacterized protein</fullName>
    </submittedName>
</protein>
<dbReference type="EMBL" id="JACSQV010000001">
    <property type="protein sequence ID" value="MBD7917076.1"/>
    <property type="molecule type" value="Genomic_DNA"/>
</dbReference>
<evidence type="ECO:0000313" key="1">
    <source>
        <dbReference type="EMBL" id="MBD7917076.1"/>
    </source>
</evidence>
<proteinExistence type="predicted"/>
<comment type="caution">
    <text evidence="1">The sequence shown here is derived from an EMBL/GenBank/DDBJ whole genome shotgun (WGS) entry which is preliminary data.</text>
</comment>
<dbReference type="RefSeq" id="WP_191779812.1">
    <property type="nucleotide sequence ID" value="NZ_JACSQV010000001.1"/>
</dbReference>
<keyword evidence="2" id="KW-1185">Reference proteome</keyword>
<sequence>MTVTLTRTPGEVLVELCGREPGTVASTHRVPVDELPARLDEIETHRPGRSAPSWPRPPLPTWQCLMT</sequence>
<gene>
    <name evidence="1" type="ORF">H9657_02110</name>
</gene>
<reference evidence="1 2" key="1">
    <citation type="submission" date="2020-08" db="EMBL/GenBank/DDBJ databases">
        <title>A Genomic Blueprint of the Chicken Gut Microbiome.</title>
        <authorList>
            <person name="Gilroy R."/>
            <person name="Ravi A."/>
            <person name="Getino M."/>
            <person name="Pursley I."/>
            <person name="Horton D.L."/>
            <person name="Alikhan N.-F."/>
            <person name="Baker D."/>
            <person name="Gharbi K."/>
            <person name="Hall N."/>
            <person name="Watson M."/>
            <person name="Adriaenssens E.M."/>
            <person name="Foster-Nyarko E."/>
            <person name="Jarju S."/>
            <person name="Secka A."/>
            <person name="Antonio M."/>
            <person name="Oren A."/>
            <person name="Chaudhuri R."/>
            <person name="La Ragione R.M."/>
            <person name="Hildebrand F."/>
            <person name="Pallen M.J."/>
        </authorList>
    </citation>
    <scope>NUCLEOTIDE SEQUENCE [LARGE SCALE GENOMIC DNA]</scope>
    <source>
        <strain evidence="1 2">Sa3CUA2</strain>
    </source>
</reference>
<dbReference type="Proteomes" id="UP000604241">
    <property type="component" value="Unassembled WGS sequence"/>
</dbReference>
<evidence type="ECO:0000313" key="2">
    <source>
        <dbReference type="Proteomes" id="UP000604241"/>
    </source>
</evidence>
<name>A0ABR8Q9H6_9CELL</name>